<keyword evidence="3" id="KW-1185">Reference proteome</keyword>
<evidence type="ECO:0000313" key="2">
    <source>
        <dbReference type="EMBL" id="MBB5563884.1"/>
    </source>
</evidence>
<protein>
    <recommendedName>
        <fullName evidence="4">Entry exclusion protein TrbK</fullName>
    </recommendedName>
</protein>
<comment type="caution">
    <text evidence="2">The sequence shown here is derived from an EMBL/GenBank/DDBJ whole genome shotgun (WGS) entry which is preliminary data.</text>
</comment>
<sequence>MVRTKLILTSFLNVVGILRTAWLIFERQAAHERRATVFDPSRDDPTSGGHKMKVEW</sequence>
<feature type="compositionally biased region" description="Basic and acidic residues" evidence="1">
    <location>
        <begin position="36"/>
        <end position="45"/>
    </location>
</feature>
<evidence type="ECO:0008006" key="4">
    <source>
        <dbReference type="Google" id="ProtNLM"/>
    </source>
</evidence>
<reference evidence="2 3" key="1">
    <citation type="submission" date="2020-08" db="EMBL/GenBank/DDBJ databases">
        <title>Genomic Encyclopedia of Type Strains, Phase IV (KMG-V): Genome sequencing to study the core and pangenomes of soil and plant-associated prokaryotes.</title>
        <authorList>
            <person name="Whitman W."/>
        </authorList>
    </citation>
    <scope>NUCLEOTIDE SEQUENCE [LARGE SCALE GENOMIC DNA]</scope>
    <source>
        <strain evidence="2 3">SEMIA 4034</strain>
    </source>
</reference>
<evidence type="ECO:0000313" key="3">
    <source>
        <dbReference type="Proteomes" id="UP000528824"/>
    </source>
</evidence>
<feature type="region of interest" description="Disordered" evidence="1">
    <location>
        <begin position="36"/>
        <end position="56"/>
    </location>
</feature>
<gene>
    <name evidence="2" type="ORF">GGI59_005586</name>
</gene>
<dbReference type="RefSeq" id="WP_088396715.1">
    <property type="nucleotide sequence ID" value="NZ_JACIIE010000012.1"/>
</dbReference>
<dbReference type="AlphaFoldDB" id="A0A7W8XJD1"/>
<name>A0A7W8XJD1_9HYPH</name>
<dbReference type="EMBL" id="JACHBC010000015">
    <property type="protein sequence ID" value="MBB5563884.1"/>
    <property type="molecule type" value="Genomic_DNA"/>
</dbReference>
<proteinExistence type="predicted"/>
<evidence type="ECO:0000256" key="1">
    <source>
        <dbReference type="SAM" id="MobiDB-lite"/>
    </source>
</evidence>
<dbReference type="Proteomes" id="UP000528824">
    <property type="component" value="Unassembled WGS sequence"/>
</dbReference>
<accession>A0A7W8XJD1</accession>
<organism evidence="2 3">
    <name type="scientific">Rhizobium lentis</name>
    <dbReference type="NCBI Taxonomy" id="1138194"/>
    <lineage>
        <taxon>Bacteria</taxon>
        <taxon>Pseudomonadati</taxon>
        <taxon>Pseudomonadota</taxon>
        <taxon>Alphaproteobacteria</taxon>
        <taxon>Hyphomicrobiales</taxon>
        <taxon>Rhizobiaceae</taxon>
        <taxon>Rhizobium/Agrobacterium group</taxon>
        <taxon>Rhizobium</taxon>
    </lineage>
</organism>